<dbReference type="Proteomes" id="UP000198862">
    <property type="component" value="Unassembled WGS sequence"/>
</dbReference>
<dbReference type="CDD" id="cd00570">
    <property type="entry name" value="GST_N_family"/>
    <property type="match status" value="1"/>
</dbReference>
<dbReference type="GO" id="GO:0016740">
    <property type="term" value="F:transferase activity"/>
    <property type="evidence" value="ECO:0007669"/>
    <property type="project" value="UniProtKB-KW"/>
</dbReference>
<dbReference type="Gene3D" id="3.40.30.10">
    <property type="entry name" value="Glutaredoxin"/>
    <property type="match status" value="1"/>
</dbReference>
<evidence type="ECO:0000259" key="1">
    <source>
        <dbReference type="Pfam" id="PF13409"/>
    </source>
</evidence>
<dbReference type="Pfam" id="PF13409">
    <property type="entry name" value="GST_N_2"/>
    <property type="match status" value="1"/>
</dbReference>
<reference evidence="2 3" key="1">
    <citation type="submission" date="2016-10" db="EMBL/GenBank/DDBJ databases">
        <authorList>
            <person name="de Groot N.N."/>
        </authorList>
    </citation>
    <scope>NUCLEOTIDE SEQUENCE [LARGE SCALE GENOMIC DNA]</scope>
    <source>
        <strain evidence="2 3">DSM 6059</strain>
    </source>
</reference>
<dbReference type="InterPro" id="IPR004045">
    <property type="entry name" value="Glutathione_S-Trfase_N"/>
</dbReference>
<evidence type="ECO:0000313" key="3">
    <source>
        <dbReference type="Proteomes" id="UP000198862"/>
    </source>
</evidence>
<proteinExistence type="predicted"/>
<dbReference type="SUPFAM" id="SSF52833">
    <property type="entry name" value="Thioredoxin-like"/>
    <property type="match status" value="1"/>
</dbReference>
<dbReference type="AlphaFoldDB" id="A0A1I1UCZ1"/>
<evidence type="ECO:0000313" key="2">
    <source>
        <dbReference type="EMBL" id="SFD66643.1"/>
    </source>
</evidence>
<feature type="domain" description="GST N-terminal" evidence="1">
    <location>
        <begin position="13"/>
        <end position="71"/>
    </location>
</feature>
<gene>
    <name evidence="2" type="ORF">SAMN02745724_05133</name>
</gene>
<keyword evidence="2" id="KW-0808">Transferase</keyword>
<organism evidence="2 3">
    <name type="scientific">Pseudoalteromonas denitrificans DSM 6059</name>
    <dbReference type="NCBI Taxonomy" id="1123010"/>
    <lineage>
        <taxon>Bacteria</taxon>
        <taxon>Pseudomonadati</taxon>
        <taxon>Pseudomonadota</taxon>
        <taxon>Gammaproteobacteria</taxon>
        <taxon>Alteromonadales</taxon>
        <taxon>Pseudoalteromonadaceae</taxon>
        <taxon>Pseudoalteromonas</taxon>
    </lineage>
</organism>
<sequence>MGNMKKLIWVYDSPFSRSIKWLLMHYRVPHEDYVLTWDEMATDPLLASNPKMQVPMLWSKNTIQSDSLLIALEYLPDLWHQSVDAQFFRLADSDVETSIIFLFRANLLKNKFGESENSQFMLQAGVDTYKKSVDYLLDYIMVQNDKFKCNYGAVLLLSTLFSAVSLAEYDLASYRINELKVFISVVESDEIYQSIIDMYQGQPSNSVPFRI</sequence>
<protein>
    <submittedName>
        <fullName evidence="2">Glutathione S-transferase, N-terminal domain</fullName>
    </submittedName>
</protein>
<dbReference type="RefSeq" id="WP_091991519.1">
    <property type="nucleotide sequence ID" value="NZ_FOLO01000083.1"/>
</dbReference>
<dbReference type="EMBL" id="FOLO01000083">
    <property type="protein sequence ID" value="SFD66643.1"/>
    <property type="molecule type" value="Genomic_DNA"/>
</dbReference>
<name>A0A1I1UCZ1_9GAMM</name>
<dbReference type="InterPro" id="IPR036249">
    <property type="entry name" value="Thioredoxin-like_sf"/>
</dbReference>
<keyword evidence="3" id="KW-1185">Reference proteome</keyword>
<accession>A0A1I1UCZ1</accession>
<dbReference type="OrthoDB" id="6236353at2"/>